<protein>
    <recommendedName>
        <fullName evidence="3">PD-(D/E)XK endonuclease-like domain-containing protein</fullName>
    </recommendedName>
</protein>
<gene>
    <name evidence="1" type="ORF">KK097_01285</name>
</gene>
<evidence type="ECO:0000313" key="2">
    <source>
        <dbReference type="Proteomes" id="UP001519641"/>
    </source>
</evidence>
<sequence>MVDRHTEFTMKGILAHRAVLWPFVRPLYGKRFEFFHDGEHFVGETDVAVDVLEAALRAVTAEPSSEPRRHVAQGLLNVDGPNDGADSFVAEWRKLSASQRDAVLDGLRPMVANAAQALAVRFGTRSVTGKPFTHAWSEVPLFAIAGTHGVLSPDAEHLRADLLIYRSDGDVEVVDLKFGNAKPPEWVIQRDTEQLHRYLEAVRVGMEGTGRRVRGRLLFVGQAKGRPTRHWSPWQDIAV</sequence>
<proteinExistence type="predicted"/>
<accession>A0ABS5VAE1</accession>
<keyword evidence="2" id="KW-1185">Reference proteome</keyword>
<evidence type="ECO:0000313" key="1">
    <source>
        <dbReference type="EMBL" id="MBT1586444.1"/>
    </source>
</evidence>
<organism evidence="1 2">
    <name type="scientific">Curtobacterium aurantiacum</name>
    <dbReference type="NCBI Taxonomy" id="3236919"/>
    <lineage>
        <taxon>Bacteria</taxon>
        <taxon>Bacillati</taxon>
        <taxon>Actinomycetota</taxon>
        <taxon>Actinomycetes</taxon>
        <taxon>Micrococcales</taxon>
        <taxon>Microbacteriaceae</taxon>
        <taxon>Curtobacterium</taxon>
    </lineage>
</organism>
<name>A0ABS5VAE1_9MICO</name>
<evidence type="ECO:0008006" key="3">
    <source>
        <dbReference type="Google" id="ProtNLM"/>
    </source>
</evidence>
<reference evidence="1 2" key="1">
    <citation type="submission" date="2021-05" db="EMBL/GenBank/DDBJ databases">
        <title>Whole genome sequence of Curtobacterium flaccumfaciens pv. flaccumfaciens strain CFBP 8819.</title>
        <authorList>
            <person name="Osdaghi E."/>
            <person name="Taghouti G."/>
            <person name="Portier P."/>
            <person name="Fazliarab A."/>
            <person name="Taghavi S.M."/>
            <person name="Briand M."/>
            <person name="Le-Saux M."/>
            <person name="Jacques M.-A."/>
        </authorList>
    </citation>
    <scope>NUCLEOTIDE SEQUENCE [LARGE SCALE GENOMIC DNA]</scope>
    <source>
        <strain evidence="1 2">CFBP 8819</strain>
    </source>
</reference>
<dbReference type="RefSeq" id="WP_214530622.1">
    <property type="nucleotide sequence ID" value="NZ_JAHEWO010000021.1"/>
</dbReference>
<comment type="caution">
    <text evidence="1">The sequence shown here is derived from an EMBL/GenBank/DDBJ whole genome shotgun (WGS) entry which is preliminary data.</text>
</comment>
<dbReference type="Proteomes" id="UP001519641">
    <property type="component" value="Unassembled WGS sequence"/>
</dbReference>
<dbReference type="EMBL" id="JAHEWS010000001">
    <property type="protein sequence ID" value="MBT1586444.1"/>
    <property type="molecule type" value="Genomic_DNA"/>
</dbReference>